<dbReference type="Proteomes" id="UP000716291">
    <property type="component" value="Unassembled WGS sequence"/>
</dbReference>
<evidence type="ECO:0000313" key="2">
    <source>
        <dbReference type="EMBL" id="KAG1309281.1"/>
    </source>
</evidence>
<name>A0A9P6XB77_RHIOR</name>
<gene>
    <name evidence="2" type="ORF">G6F64_005432</name>
</gene>
<proteinExistence type="predicted"/>
<evidence type="ECO:0000313" key="3">
    <source>
        <dbReference type="Proteomes" id="UP000716291"/>
    </source>
</evidence>
<dbReference type="InterPro" id="IPR009057">
    <property type="entry name" value="Homeodomain-like_sf"/>
</dbReference>
<dbReference type="Gene3D" id="1.10.10.10">
    <property type="entry name" value="Winged helix-like DNA-binding domain superfamily/Winged helix DNA-binding domain"/>
    <property type="match status" value="1"/>
</dbReference>
<organism evidence="2 3">
    <name type="scientific">Rhizopus oryzae</name>
    <name type="common">Mucormycosis agent</name>
    <name type="synonym">Rhizopus arrhizus var. delemar</name>
    <dbReference type="NCBI Taxonomy" id="64495"/>
    <lineage>
        <taxon>Eukaryota</taxon>
        <taxon>Fungi</taxon>
        <taxon>Fungi incertae sedis</taxon>
        <taxon>Mucoromycota</taxon>
        <taxon>Mucoromycotina</taxon>
        <taxon>Mucoromycetes</taxon>
        <taxon>Mucorales</taxon>
        <taxon>Mucorineae</taxon>
        <taxon>Rhizopodaceae</taxon>
        <taxon>Rhizopus</taxon>
    </lineage>
</organism>
<dbReference type="Pfam" id="PF04433">
    <property type="entry name" value="SWIRM"/>
    <property type="match status" value="1"/>
</dbReference>
<dbReference type="SUPFAM" id="SSF46689">
    <property type="entry name" value="Homeodomain-like"/>
    <property type="match status" value="1"/>
</dbReference>
<sequence>MMTFTAKSLSIMREAYEKKHIENDSLLSPPLTPTETSLPSPVTDNAPWYSCSRKRKTFIESYCRMVPSLRSASTNDRVFALNVYRDLLLLGKRNEEKKIDSSNCTMLDKPAVLPSKKRKLNPPAPKDKQLSCKKRRVSSVLPTGKDAASAFDSIDIQSDDVDFYPPGWVPCREALDYTPVKVTWKGAPLCINQEPFYHLLHPVEASMASILRLSPIQYLRCKRTLILAARTLKHQNISFTKSVAQKLCRVDVNKTSALWTAFGQLGWFDESN</sequence>
<dbReference type="EMBL" id="JAANQT010000660">
    <property type="protein sequence ID" value="KAG1309281.1"/>
    <property type="molecule type" value="Genomic_DNA"/>
</dbReference>
<feature type="domain" description="SWIRM" evidence="1">
    <location>
        <begin position="198"/>
        <end position="269"/>
    </location>
</feature>
<comment type="caution">
    <text evidence="2">The sequence shown here is derived from an EMBL/GenBank/DDBJ whole genome shotgun (WGS) entry which is preliminary data.</text>
</comment>
<accession>A0A9P6XB77</accession>
<dbReference type="AlphaFoldDB" id="A0A9P6XB77"/>
<evidence type="ECO:0000259" key="1">
    <source>
        <dbReference type="Pfam" id="PF04433"/>
    </source>
</evidence>
<dbReference type="InterPro" id="IPR036388">
    <property type="entry name" value="WH-like_DNA-bd_sf"/>
</dbReference>
<keyword evidence="3" id="KW-1185">Reference proteome</keyword>
<reference evidence="2" key="1">
    <citation type="journal article" date="2020" name="Microb. Genom.">
        <title>Genetic diversity of clinical and environmental Mucorales isolates obtained from an investigation of mucormycosis cases among solid organ transplant recipients.</title>
        <authorList>
            <person name="Nguyen M.H."/>
            <person name="Kaul D."/>
            <person name="Muto C."/>
            <person name="Cheng S.J."/>
            <person name="Richter R.A."/>
            <person name="Bruno V.M."/>
            <person name="Liu G."/>
            <person name="Beyhan S."/>
            <person name="Sundermann A.J."/>
            <person name="Mounaud S."/>
            <person name="Pasculle A.W."/>
            <person name="Nierman W.C."/>
            <person name="Driscoll E."/>
            <person name="Cumbie R."/>
            <person name="Clancy C.J."/>
            <person name="Dupont C.L."/>
        </authorList>
    </citation>
    <scope>NUCLEOTIDE SEQUENCE</scope>
    <source>
        <strain evidence="2">GL11</strain>
    </source>
</reference>
<protein>
    <recommendedName>
        <fullName evidence="1">SWIRM domain-containing protein</fullName>
    </recommendedName>
</protein>
<dbReference type="GO" id="GO:0010468">
    <property type="term" value="P:regulation of gene expression"/>
    <property type="evidence" value="ECO:0007669"/>
    <property type="project" value="UniProtKB-ARBA"/>
</dbReference>
<dbReference type="FunFam" id="1.10.10.10:FF:000087">
    <property type="entry name" value="Transcriptional adapter 2"/>
    <property type="match status" value="1"/>
</dbReference>
<dbReference type="InterPro" id="IPR007526">
    <property type="entry name" value="SWIRM"/>
</dbReference>